<gene>
    <name evidence="1" type="ORF">B4U79_03997</name>
    <name evidence="2" type="ORF">B4U79_15194</name>
</gene>
<comment type="caution">
    <text evidence="2">The sequence shown here is derived from an EMBL/GenBank/DDBJ whole genome shotgun (WGS) entry which is preliminary data.</text>
</comment>
<reference evidence="2" key="2">
    <citation type="submission" date="2018-11" db="EMBL/GenBank/DDBJ databases">
        <title>Trombidioid mite genomics.</title>
        <authorList>
            <person name="Dong X."/>
        </authorList>
    </citation>
    <scope>NUCLEOTIDE SEQUENCE</scope>
    <source>
        <strain evidence="2">UoL-WK</strain>
    </source>
</reference>
<accession>A0A443QN99</accession>
<dbReference type="PANTHER" id="PTHR14815:SF2">
    <property type="entry name" value="DDB1- AND CUL4-ASSOCIATED FACTOR 17"/>
    <property type="match status" value="1"/>
</dbReference>
<protein>
    <submittedName>
        <fullName evidence="2">DDB1-and CUL4-associated factor 17-like protein</fullName>
    </submittedName>
</protein>
<dbReference type="InterPro" id="IPR031620">
    <property type="entry name" value="DCAF17"/>
</dbReference>
<dbReference type="GO" id="GO:0016567">
    <property type="term" value="P:protein ubiquitination"/>
    <property type="evidence" value="ECO:0007669"/>
    <property type="project" value="InterPro"/>
</dbReference>
<name>A0A443QN99_9ACAR</name>
<sequence>MRNKKTKNILFKLRDQELGFAPNAYRNSLNILNAMLRQENVTFRKCWSHTSKRPIIYDESGHNYLPKQLYSLNFKKKKRFVDCLIYTGPVHKTPLPVSVFKPFFIAITEDNHMLRFDNKNGELLQQVFLGNGTKFRHIDWETQGETILLQSIPHRPNNLKLLQVALFTVYPIEFIASFEIEKEIFGSDIKSANLSEGLLIVSSGSSSSKCIRLYSLEHILEEQNFLCKCKLNETCETLKINEQAQKTFELDSTSDSRKVGIHGLPINVNVKCRPPLLFEIECSDQIVYFGGYPWHYIYSPIKHKGVFELRNLSTHQLALNGHFDVENDTTEPDTLSFHVDDTGRLIYMSSYEIIIYKLITKNNETSVLKQFVLTLNPTFSSLAESNSEQINTKRVTSSRKCAHNKRYYEDMDERLILADDFENELNIFSILGMNQDSKYGKIVMFDNESGNLVKEVELKFKLYEECDYTLIMDVDTFIIIVKDVSNNWCVHVFRLTKIDEFFEFLQTRKKSRKRRFREVMDSVCDGL</sequence>
<dbReference type="Proteomes" id="UP000285301">
    <property type="component" value="Unassembled WGS sequence"/>
</dbReference>
<dbReference type="STRING" id="1965070.A0A443QN99"/>
<dbReference type="OrthoDB" id="6508211at2759"/>
<dbReference type="EMBL" id="NCKU01005491">
    <property type="protein sequence ID" value="RWS04506.1"/>
    <property type="molecule type" value="Genomic_DNA"/>
</dbReference>
<evidence type="ECO:0000313" key="2">
    <source>
        <dbReference type="EMBL" id="RWS04506.1"/>
    </source>
</evidence>
<organism evidence="2 3">
    <name type="scientific">Dinothrombium tinctorium</name>
    <dbReference type="NCBI Taxonomy" id="1965070"/>
    <lineage>
        <taxon>Eukaryota</taxon>
        <taxon>Metazoa</taxon>
        <taxon>Ecdysozoa</taxon>
        <taxon>Arthropoda</taxon>
        <taxon>Chelicerata</taxon>
        <taxon>Arachnida</taxon>
        <taxon>Acari</taxon>
        <taxon>Acariformes</taxon>
        <taxon>Trombidiformes</taxon>
        <taxon>Prostigmata</taxon>
        <taxon>Anystina</taxon>
        <taxon>Parasitengona</taxon>
        <taxon>Trombidioidea</taxon>
        <taxon>Trombidiidae</taxon>
        <taxon>Dinothrombium</taxon>
    </lineage>
</organism>
<reference evidence="2 3" key="1">
    <citation type="journal article" date="2018" name="Gigascience">
        <title>Genomes of trombidid mites reveal novel predicted allergens and laterally-transferred genes associated with secondary metabolism.</title>
        <authorList>
            <person name="Dong X."/>
            <person name="Chaisiri K."/>
            <person name="Xia D."/>
            <person name="Armstrong S.D."/>
            <person name="Fang Y."/>
            <person name="Donnelly M.J."/>
            <person name="Kadowaki T."/>
            <person name="McGarry J.W."/>
            <person name="Darby A.C."/>
            <person name="Makepeace B.L."/>
        </authorList>
    </citation>
    <scope>NUCLEOTIDE SEQUENCE [LARGE SCALE GENOMIC DNA]</scope>
    <source>
        <strain evidence="2">UoL-WK</strain>
    </source>
</reference>
<keyword evidence="3" id="KW-1185">Reference proteome</keyword>
<dbReference type="PANTHER" id="PTHR14815">
    <property type="entry name" value="DDB1- AND CUL4-ASSOCIATED FACTOR 17"/>
    <property type="match status" value="1"/>
</dbReference>
<dbReference type="Pfam" id="PF15802">
    <property type="entry name" value="DCAF17"/>
    <property type="match status" value="1"/>
</dbReference>
<dbReference type="AlphaFoldDB" id="A0A443QN99"/>
<dbReference type="GO" id="GO:0080008">
    <property type="term" value="C:Cul4-RING E3 ubiquitin ligase complex"/>
    <property type="evidence" value="ECO:0007669"/>
    <property type="project" value="TreeGrafter"/>
</dbReference>
<evidence type="ECO:0000313" key="1">
    <source>
        <dbReference type="EMBL" id="RWS04477.1"/>
    </source>
</evidence>
<evidence type="ECO:0000313" key="3">
    <source>
        <dbReference type="Proteomes" id="UP000285301"/>
    </source>
</evidence>
<dbReference type="EMBL" id="NCKU01005512">
    <property type="protein sequence ID" value="RWS04477.1"/>
    <property type="molecule type" value="Genomic_DNA"/>
</dbReference>
<proteinExistence type="predicted"/>